<sequence length="105" mass="11657">MSDPCLEVVIFKVKDSEKARVARRAAQDTVKHYDGFISWTAYESCEEKNLFADIVLWKDLTTAKDAANKVMKDPAFVAIMAEIDGLISMSHYTADRVVEANAVAA</sequence>
<accession>A0A0M6ZHF6</accession>
<gene>
    <name evidence="1" type="ORF">LA5096_04515</name>
</gene>
<evidence type="ECO:0000313" key="2">
    <source>
        <dbReference type="Proteomes" id="UP000049983"/>
    </source>
</evidence>
<dbReference type="InterPro" id="IPR011008">
    <property type="entry name" value="Dimeric_a/b-barrel"/>
</dbReference>
<dbReference type="SUPFAM" id="SSF54909">
    <property type="entry name" value="Dimeric alpha+beta barrel"/>
    <property type="match status" value="1"/>
</dbReference>
<dbReference type="STRING" id="311410.LA5095_04188"/>
<dbReference type="AlphaFoldDB" id="A0A0M6ZHF6"/>
<dbReference type="GeneID" id="97671804"/>
<dbReference type="Gene3D" id="3.30.70.100">
    <property type="match status" value="1"/>
</dbReference>
<dbReference type="EMBL" id="CXWC01000012">
    <property type="protein sequence ID" value="CTQ75740.1"/>
    <property type="molecule type" value="Genomic_DNA"/>
</dbReference>
<dbReference type="RefSeq" id="WP_055118994.1">
    <property type="nucleotide sequence ID" value="NZ_CANKXR010000003.1"/>
</dbReference>
<name>A0A0M6ZHF6_9HYPH</name>
<evidence type="ECO:0000313" key="1">
    <source>
        <dbReference type="EMBL" id="CTQ75740.1"/>
    </source>
</evidence>
<proteinExistence type="predicted"/>
<evidence type="ECO:0008006" key="3">
    <source>
        <dbReference type="Google" id="ProtNLM"/>
    </source>
</evidence>
<dbReference type="Proteomes" id="UP000049983">
    <property type="component" value="Unassembled WGS sequence"/>
</dbReference>
<dbReference type="OrthoDB" id="8419030at2"/>
<reference evidence="2" key="1">
    <citation type="submission" date="2015-07" db="EMBL/GenBank/DDBJ databases">
        <authorList>
            <person name="Rodrigo-Torres Lidia"/>
            <person name="Arahal R.David."/>
        </authorList>
    </citation>
    <scope>NUCLEOTIDE SEQUENCE [LARGE SCALE GENOMIC DNA]</scope>
    <source>
        <strain evidence="2">CECT 5096</strain>
    </source>
</reference>
<keyword evidence="2" id="KW-1185">Reference proteome</keyword>
<protein>
    <recommendedName>
        <fullName evidence="3">ABM domain-containing protein</fullName>
    </recommendedName>
</protein>
<organism evidence="1 2">
    <name type="scientific">Roseibium album</name>
    <dbReference type="NCBI Taxonomy" id="311410"/>
    <lineage>
        <taxon>Bacteria</taxon>
        <taxon>Pseudomonadati</taxon>
        <taxon>Pseudomonadota</taxon>
        <taxon>Alphaproteobacteria</taxon>
        <taxon>Hyphomicrobiales</taxon>
        <taxon>Stappiaceae</taxon>
        <taxon>Roseibium</taxon>
    </lineage>
</organism>